<keyword evidence="2" id="KW-1185">Reference proteome</keyword>
<accession>A0A922L435</accession>
<sequence>MVLQQLTNYGSLAIHNLTACFDDGKYSHQSSFGKNNCKYDEMECVKEEEKNLFSFSNYKPLYMKLN</sequence>
<organism evidence="1 2">
    <name type="scientific">Dermatophagoides farinae</name>
    <name type="common">American house dust mite</name>
    <dbReference type="NCBI Taxonomy" id="6954"/>
    <lineage>
        <taxon>Eukaryota</taxon>
        <taxon>Metazoa</taxon>
        <taxon>Ecdysozoa</taxon>
        <taxon>Arthropoda</taxon>
        <taxon>Chelicerata</taxon>
        <taxon>Arachnida</taxon>
        <taxon>Acari</taxon>
        <taxon>Acariformes</taxon>
        <taxon>Sarcoptiformes</taxon>
        <taxon>Astigmata</taxon>
        <taxon>Psoroptidia</taxon>
        <taxon>Analgoidea</taxon>
        <taxon>Pyroglyphidae</taxon>
        <taxon>Dermatophagoidinae</taxon>
        <taxon>Dermatophagoides</taxon>
    </lineage>
</organism>
<dbReference type="Proteomes" id="UP000790347">
    <property type="component" value="Unassembled WGS sequence"/>
</dbReference>
<dbReference type="AlphaFoldDB" id="A0A922L435"/>
<protein>
    <submittedName>
        <fullName evidence="1">Uncharacterized protein</fullName>
    </submittedName>
</protein>
<proteinExistence type="predicted"/>
<evidence type="ECO:0000313" key="1">
    <source>
        <dbReference type="EMBL" id="KAH9517181.1"/>
    </source>
</evidence>
<reference evidence="1" key="2">
    <citation type="journal article" date="2022" name="Res Sq">
        <title>Comparative Genomics Reveals Insights into the Divergent Evolution of Astigmatic Mites and Household Pest Adaptations.</title>
        <authorList>
            <person name="Xiong Q."/>
            <person name="Wan A.T.-Y."/>
            <person name="Liu X.-Y."/>
            <person name="Fung C.S.-H."/>
            <person name="Xiao X."/>
            <person name="Malainual N."/>
            <person name="Hou J."/>
            <person name="Wang L."/>
            <person name="Wang M."/>
            <person name="Yang K."/>
            <person name="Cui Y."/>
            <person name="Leung E."/>
            <person name="Nong W."/>
            <person name="Shin S.-K."/>
            <person name="Au S."/>
            <person name="Jeong K.Y."/>
            <person name="Chew F.T."/>
            <person name="Hui J."/>
            <person name="Leung T.F."/>
            <person name="Tungtrongchitr A."/>
            <person name="Zhong N."/>
            <person name="Liu Z."/>
            <person name="Tsui S."/>
        </authorList>
    </citation>
    <scope>NUCLEOTIDE SEQUENCE</scope>
    <source>
        <strain evidence="1">Derf</strain>
        <tissue evidence="1">Whole organism</tissue>
    </source>
</reference>
<reference evidence="1" key="1">
    <citation type="submission" date="2013-05" db="EMBL/GenBank/DDBJ databases">
        <authorList>
            <person name="Yim A.K.Y."/>
            <person name="Chan T.F."/>
            <person name="Ji K.M."/>
            <person name="Liu X.Y."/>
            <person name="Zhou J.W."/>
            <person name="Li R.Q."/>
            <person name="Yang K.Y."/>
            <person name="Li J."/>
            <person name="Li M."/>
            <person name="Law P.T.W."/>
            <person name="Wu Y.L."/>
            <person name="Cai Z.L."/>
            <person name="Qin H."/>
            <person name="Bao Y."/>
            <person name="Leung R.K.K."/>
            <person name="Ng P.K.S."/>
            <person name="Zou J."/>
            <person name="Zhong X.J."/>
            <person name="Ran P.X."/>
            <person name="Zhong N.S."/>
            <person name="Liu Z.G."/>
            <person name="Tsui S.K.W."/>
        </authorList>
    </citation>
    <scope>NUCLEOTIDE SEQUENCE</scope>
    <source>
        <strain evidence="1">Derf</strain>
        <tissue evidence="1">Whole organism</tissue>
    </source>
</reference>
<dbReference type="EMBL" id="ASGP02000003">
    <property type="protein sequence ID" value="KAH9517181.1"/>
    <property type="molecule type" value="Genomic_DNA"/>
</dbReference>
<name>A0A922L435_DERFA</name>
<evidence type="ECO:0000313" key="2">
    <source>
        <dbReference type="Proteomes" id="UP000790347"/>
    </source>
</evidence>
<comment type="caution">
    <text evidence="1">The sequence shown here is derived from an EMBL/GenBank/DDBJ whole genome shotgun (WGS) entry which is preliminary data.</text>
</comment>
<gene>
    <name evidence="1" type="ORF">DERF_007870</name>
</gene>